<evidence type="ECO:0000256" key="1">
    <source>
        <dbReference type="ARBA" id="ARBA00010699"/>
    </source>
</evidence>
<comment type="similarity">
    <text evidence="1">Belongs to the Fmt family.</text>
</comment>
<dbReference type="Pfam" id="PF02911">
    <property type="entry name" value="Formyl_trans_C"/>
    <property type="match status" value="1"/>
</dbReference>
<dbReference type="InterPro" id="IPR005793">
    <property type="entry name" value="Formyl_trans_C"/>
</dbReference>
<dbReference type="Gene3D" id="3.40.50.12230">
    <property type="match status" value="1"/>
</dbReference>
<protein>
    <recommendedName>
        <fullName evidence="2">methionyl-tRNA formyltransferase</fullName>
        <ecNumber evidence="2">2.1.2.9</ecNumber>
    </recommendedName>
</protein>
<accession>A0A1G2F8U6</accession>
<dbReference type="InterPro" id="IPR011034">
    <property type="entry name" value="Formyl_transferase-like_C_sf"/>
</dbReference>
<dbReference type="InterPro" id="IPR001555">
    <property type="entry name" value="GART_AS"/>
</dbReference>
<dbReference type="PROSITE" id="PS00373">
    <property type="entry name" value="GART"/>
    <property type="match status" value="1"/>
</dbReference>
<dbReference type="InterPro" id="IPR044135">
    <property type="entry name" value="Met-tRNA-FMT_C"/>
</dbReference>
<evidence type="ECO:0000256" key="4">
    <source>
        <dbReference type="ARBA" id="ARBA00022917"/>
    </source>
</evidence>
<proteinExistence type="inferred from homology"/>
<evidence type="ECO:0000259" key="6">
    <source>
        <dbReference type="Pfam" id="PF02911"/>
    </source>
</evidence>
<dbReference type="InterPro" id="IPR036477">
    <property type="entry name" value="Formyl_transf_N_sf"/>
</dbReference>
<sequence length="292" mass="32691">MSTIISPKPSSVKSGARAQVLDEKSAKLGAQLETELISKLIAIYEKINVVFFGTPEFAVPILKELINSDFKPSAVITSGDKPVGRNQEITHPPVKILAQKYEIPVFQPTTKEELVKKVTELKPDLIIVTAFGTILPKAIIDLPKYGSINVHPSLLPKHRGPSPIQFSILNGDQTTGVSIMLMNEKIDEGPILTQEKINIEKDDTSQILQNKLSVLGGRLLIKTLSYWIILKEMPRSAQYLIYPQPQDNSKATYTKILTKSDGKIFWNKTAQELERQIRAFYPWPGSFTYFKS</sequence>
<name>A0A1G2F8U6_9BACT</name>
<dbReference type="GO" id="GO:0004479">
    <property type="term" value="F:methionyl-tRNA formyltransferase activity"/>
    <property type="evidence" value="ECO:0007669"/>
    <property type="project" value="UniProtKB-EC"/>
</dbReference>
<dbReference type="EMBL" id="MHMV01000021">
    <property type="protein sequence ID" value="OGZ34505.1"/>
    <property type="molecule type" value="Genomic_DNA"/>
</dbReference>
<dbReference type="SUPFAM" id="SSF53328">
    <property type="entry name" value="Formyltransferase"/>
    <property type="match status" value="1"/>
</dbReference>
<evidence type="ECO:0000256" key="2">
    <source>
        <dbReference type="ARBA" id="ARBA00012261"/>
    </source>
</evidence>
<feature type="non-terminal residue" evidence="7">
    <location>
        <position position="292"/>
    </location>
</feature>
<dbReference type="Proteomes" id="UP000177725">
    <property type="component" value="Unassembled WGS sequence"/>
</dbReference>
<dbReference type="GO" id="GO:0005829">
    <property type="term" value="C:cytosol"/>
    <property type="evidence" value="ECO:0007669"/>
    <property type="project" value="TreeGrafter"/>
</dbReference>
<dbReference type="InterPro" id="IPR041711">
    <property type="entry name" value="Met-tRNA-FMT_N"/>
</dbReference>
<dbReference type="EC" id="2.1.2.9" evidence="2"/>
<evidence type="ECO:0000256" key="3">
    <source>
        <dbReference type="ARBA" id="ARBA00022679"/>
    </source>
</evidence>
<dbReference type="AlphaFoldDB" id="A0A1G2F8U6"/>
<organism evidence="7 8">
    <name type="scientific">Candidatus Portnoybacteria bacterium RBG_13_41_18</name>
    <dbReference type="NCBI Taxonomy" id="1801991"/>
    <lineage>
        <taxon>Bacteria</taxon>
        <taxon>Candidatus Portnoyibacteriota</taxon>
    </lineage>
</organism>
<dbReference type="InterPro" id="IPR005794">
    <property type="entry name" value="Fmt"/>
</dbReference>
<dbReference type="PANTHER" id="PTHR11138">
    <property type="entry name" value="METHIONYL-TRNA FORMYLTRANSFERASE"/>
    <property type="match status" value="1"/>
</dbReference>
<feature type="domain" description="Formyl transferase C-terminal" evidence="6">
    <location>
        <begin position="257"/>
        <end position="291"/>
    </location>
</feature>
<evidence type="ECO:0000259" key="5">
    <source>
        <dbReference type="Pfam" id="PF00551"/>
    </source>
</evidence>
<keyword evidence="4" id="KW-0648">Protein biosynthesis</keyword>
<dbReference type="SUPFAM" id="SSF50486">
    <property type="entry name" value="FMT C-terminal domain-like"/>
    <property type="match status" value="1"/>
</dbReference>
<evidence type="ECO:0000313" key="7">
    <source>
        <dbReference type="EMBL" id="OGZ34505.1"/>
    </source>
</evidence>
<dbReference type="InterPro" id="IPR002376">
    <property type="entry name" value="Formyl_transf_N"/>
</dbReference>
<comment type="caution">
    <text evidence="7">The sequence shown here is derived from an EMBL/GenBank/DDBJ whole genome shotgun (WGS) entry which is preliminary data.</text>
</comment>
<dbReference type="Pfam" id="PF00551">
    <property type="entry name" value="Formyl_trans_N"/>
    <property type="match status" value="1"/>
</dbReference>
<keyword evidence="3 7" id="KW-0808">Transferase</keyword>
<reference evidence="7 8" key="1">
    <citation type="journal article" date="2016" name="Nat. Commun.">
        <title>Thousands of microbial genomes shed light on interconnected biogeochemical processes in an aquifer system.</title>
        <authorList>
            <person name="Anantharaman K."/>
            <person name="Brown C.T."/>
            <person name="Hug L.A."/>
            <person name="Sharon I."/>
            <person name="Castelle C.J."/>
            <person name="Probst A.J."/>
            <person name="Thomas B.C."/>
            <person name="Singh A."/>
            <person name="Wilkins M.J."/>
            <person name="Karaoz U."/>
            <person name="Brodie E.L."/>
            <person name="Williams K.H."/>
            <person name="Hubbard S.S."/>
            <person name="Banfield J.F."/>
        </authorList>
    </citation>
    <scope>NUCLEOTIDE SEQUENCE [LARGE SCALE GENOMIC DNA]</scope>
</reference>
<dbReference type="CDD" id="cd08646">
    <property type="entry name" value="FMT_core_Met-tRNA-FMT_N"/>
    <property type="match status" value="1"/>
</dbReference>
<dbReference type="PANTHER" id="PTHR11138:SF5">
    <property type="entry name" value="METHIONYL-TRNA FORMYLTRANSFERASE, MITOCHONDRIAL"/>
    <property type="match status" value="1"/>
</dbReference>
<evidence type="ECO:0000313" key="8">
    <source>
        <dbReference type="Proteomes" id="UP000177725"/>
    </source>
</evidence>
<feature type="domain" description="Formyl transferase N-terminal" evidence="5">
    <location>
        <begin position="48"/>
        <end position="223"/>
    </location>
</feature>
<gene>
    <name evidence="7" type="ORF">A2174_02760</name>
</gene>
<dbReference type="HAMAP" id="MF_00182">
    <property type="entry name" value="Formyl_trans"/>
    <property type="match status" value="1"/>
</dbReference>
<dbReference type="CDD" id="cd08704">
    <property type="entry name" value="Met_tRNA_FMT_C"/>
    <property type="match status" value="1"/>
</dbReference>
<dbReference type="NCBIfam" id="TIGR00460">
    <property type="entry name" value="fmt"/>
    <property type="match status" value="1"/>
</dbReference>